<comment type="caution">
    <text evidence="4">The sequence shown here is derived from an EMBL/GenBank/DDBJ whole genome shotgun (WGS) entry which is preliminary data.</text>
</comment>
<protein>
    <recommendedName>
        <fullName evidence="3">Response regulatory domain-containing protein</fullName>
    </recommendedName>
</protein>
<dbReference type="Pfam" id="PF00072">
    <property type="entry name" value="Response_reg"/>
    <property type="match status" value="1"/>
</dbReference>
<organism evidence="4 5">
    <name type="scientific">Paenibacillus nasutitermitis</name>
    <dbReference type="NCBI Taxonomy" id="1652958"/>
    <lineage>
        <taxon>Bacteria</taxon>
        <taxon>Bacillati</taxon>
        <taxon>Bacillota</taxon>
        <taxon>Bacilli</taxon>
        <taxon>Bacillales</taxon>
        <taxon>Paenibacillaceae</taxon>
        <taxon>Paenibacillus</taxon>
    </lineage>
</organism>
<evidence type="ECO:0000256" key="2">
    <source>
        <dbReference type="PROSITE-ProRule" id="PRU00169"/>
    </source>
</evidence>
<feature type="domain" description="Response regulatory" evidence="3">
    <location>
        <begin position="72"/>
        <end position="186"/>
    </location>
</feature>
<sequence length="199" mass="22561">MMIYLILLLPAAAALIAFGMRQWNKQRSRHPVFEPIQTGGVNPLGSSSPFDSTEPVAEQEWLPPTPGTLPYSILIVDDQSAIRRLLRELFELEGYTVYEAPHGRMAIEQVQRYPIDFILLDLKMPDMDGIEALVEIRKFDRDIKVAMITAYGDPDKIDTAKQLGVLNFFTKPFDIEHVKQFVMTELQGPARTKLEKIGS</sequence>
<dbReference type="InterPro" id="IPR050595">
    <property type="entry name" value="Bact_response_regulator"/>
</dbReference>
<evidence type="ECO:0000313" key="4">
    <source>
        <dbReference type="EMBL" id="GGD63591.1"/>
    </source>
</evidence>
<dbReference type="PANTHER" id="PTHR44591">
    <property type="entry name" value="STRESS RESPONSE REGULATOR PROTEIN 1"/>
    <property type="match status" value="1"/>
</dbReference>
<dbReference type="AlphaFoldDB" id="A0A916YVU3"/>
<evidence type="ECO:0000259" key="3">
    <source>
        <dbReference type="PROSITE" id="PS50110"/>
    </source>
</evidence>
<keyword evidence="5" id="KW-1185">Reference proteome</keyword>
<dbReference type="InterPro" id="IPR001789">
    <property type="entry name" value="Sig_transdc_resp-reg_receiver"/>
</dbReference>
<reference evidence="4" key="1">
    <citation type="journal article" date="2014" name="Int. J. Syst. Evol. Microbiol.">
        <title>Complete genome sequence of Corynebacterium casei LMG S-19264T (=DSM 44701T), isolated from a smear-ripened cheese.</title>
        <authorList>
            <consortium name="US DOE Joint Genome Institute (JGI-PGF)"/>
            <person name="Walter F."/>
            <person name="Albersmeier A."/>
            <person name="Kalinowski J."/>
            <person name="Ruckert C."/>
        </authorList>
    </citation>
    <scope>NUCLEOTIDE SEQUENCE</scope>
    <source>
        <strain evidence="4">CGMCC 1.15178</strain>
    </source>
</reference>
<dbReference type="Proteomes" id="UP000612456">
    <property type="component" value="Unassembled WGS sequence"/>
</dbReference>
<dbReference type="PROSITE" id="PS50110">
    <property type="entry name" value="RESPONSE_REGULATORY"/>
    <property type="match status" value="1"/>
</dbReference>
<keyword evidence="1 2" id="KW-0597">Phosphoprotein</keyword>
<dbReference type="GO" id="GO:0000160">
    <property type="term" value="P:phosphorelay signal transduction system"/>
    <property type="evidence" value="ECO:0007669"/>
    <property type="project" value="InterPro"/>
</dbReference>
<feature type="modified residue" description="4-aspartylphosphate" evidence="2">
    <location>
        <position position="121"/>
    </location>
</feature>
<dbReference type="PANTHER" id="PTHR44591:SF3">
    <property type="entry name" value="RESPONSE REGULATORY DOMAIN-CONTAINING PROTEIN"/>
    <property type="match status" value="1"/>
</dbReference>
<proteinExistence type="predicted"/>
<gene>
    <name evidence="4" type="ORF">GCM10010911_21660</name>
</gene>
<dbReference type="EMBL" id="BMHP01000002">
    <property type="protein sequence ID" value="GGD63591.1"/>
    <property type="molecule type" value="Genomic_DNA"/>
</dbReference>
<accession>A0A916YVU3</accession>
<dbReference type="SMART" id="SM00448">
    <property type="entry name" value="REC"/>
    <property type="match status" value="1"/>
</dbReference>
<reference evidence="4" key="2">
    <citation type="submission" date="2020-09" db="EMBL/GenBank/DDBJ databases">
        <authorList>
            <person name="Sun Q."/>
            <person name="Zhou Y."/>
        </authorList>
    </citation>
    <scope>NUCLEOTIDE SEQUENCE</scope>
    <source>
        <strain evidence="4">CGMCC 1.15178</strain>
    </source>
</reference>
<evidence type="ECO:0000256" key="1">
    <source>
        <dbReference type="ARBA" id="ARBA00022553"/>
    </source>
</evidence>
<dbReference type="Gene3D" id="3.40.50.2300">
    <property type="match status" value="1"/>
</dbReference>
<evidence type="ECO:0000313" key="5">
    <source>
        <dbReference type="Proteomes" id="UP000612456"/>
    </source>
</evidence>
<dbReference type="InterPro" id="IPR011006">
    <property type="entry name" value="CheY-like_superfamily"/>
</dbReference>
<dbReference type="RefSeq" id="WP_229750224.1">
    <property type="nucleotide sequence ID" value="NZ_BMHP01000002.1"/>
</dbReference>
<dbReference type="SUPFAM" id="SSF52172">
    <property type="entry name" value="CheY-like"/>
    <property type="match status" value="1"/>
</dbReference>
<name>A0A916YVU3_9BACL</name>